<dbReference type="Pfam" id="PF16217">
    <property type="entry name" value="M64_N"/>
    <property type="match status" value="1"/>
</dbReference>
<dbReference type="AlphaFoldDB" id="A0A173YQI0"/>
<evidence type="ECO:0000313" key="6">
    <source>
        <dbReference type="Proteomes" id="UP000441609"/>
    </source>
</evidence>
<keyword evidence="1" id="KW-0732">Signal</keyword>
<dbReference type="InterPro" id="IPR038171">
    <property type="entry name" value="M64_N_sf"/>
</dbReference>
<gene>
    <name evidence="3" type="ORF">ERS852380_00794</name>
    <name evidence="4" type="ORF">GKD70_18105</name>
</gene>
<evidence type="ECO:0000259" key="2">
    <source>
        <dbReference type="Pfam" id="PF16217"/>
    </source>
</evidence>
<proteinExistence type="predicted"/>
<dbReference type="Proteomes" id="UP000441609">
    <property type="component" value="Unassembled WGS sequence"/>
</dbReference>
<reference evidence="4 6" key="2">
    <citation type="journal article" date="2019" name="Nat. Med.">
        <title>A library of human gut bacterial isolates paired with longitudinal multiomics data enables mechanistic microbiome research.</title>
        <authorList>
            <person name="Poyet M."/>
            <person name="Groussin M."/>
            <person name="Gibbons S.M."/>
            <person name="Avila-Pacheco J."/>
            <person name="Jiang X."/>
            <person name="Kearney S.M."/>
            <person name="Perrotta A.R."/>
            <person name="Berdy B."/>
            <person name="Zhao S."/>
            <person name="Lieberman T.D."/>
            <person name="Swanson P.K."/>
            <person name="Smith M."/>
            <person name="Roesemann S."/>
            <person name="Alexander J.E."/>
            <person name="Rich S.A."/>
            <person name="Livny J."/>
            <person name="Vlamakis H."/>
            <person name="Clish C."/>
            <person name="Bullock K."/>
            <person name="Deik A."/>
            <person name="Scott J."/>
            <person name="Pierce K.A."/>
            <person name="Xavier R.J."/>
            <person name="Alm E.J."/>
        </authorList>
    </citation>
    <scope>NUCLEOTIDE SEQUENCE [LARGE SCALE GENOMIC DNA]</scope>
    <source>
        <strain evidence="4 6">BIOML-A20</strain>
    </source>
</reference>
<dbReference type="InterPro" id="IPR032625">
    <property type="entry name" value="M64_N"/>
</dbReference>
<organism evidence="3 5">
    <name type="scientific">Parabacteroides distasonis</name>
    <dbReference type="NCBI Taxonomy" id="823"/>
    <lineage>
        <taxon>Bacteria</taxon>
        <taxon>Pseudomonadati</taxon>
        <taxon>Bacteroidota</taxon>
        <taxon>Bacteroidia</taxon>
        <taxon>Bacteroidales</taxon>
        <taxon>Tannerellaceae</taxon>
        <taxon>Parabacteroides</taxon>
    </lineage>
</organism>
<dbReference type="RefSeq" id="WP_005855267.1">
    <property type="nucleotide sequence ID" value="NZ_BQOC01000002.1"/>
</dbReference>
<feature type="domain" description="Peptidase M64 N-terminal" evidence="2">
    <location>
        <begin position="24"/>
        <end position="138"/>
    </location>
</feature>
<comment type="caution">
    <text evidence="3">The sequence shown here is derived from an EMBL/GenBank/DDBJ whole genome shotgun (WGS) entry which is preliminary data.</text>
</comment>
<dbReference type="Gene3D" id="3.40.390.10">
    <property type="entry name" value="Collagenase (Catalytic Domain)"/>
    <property type="match status" value="1"/>
</dbReference>
<feature type="chain" id="PRO_5039781421" evidence="1">
    <location>
        <begin position="22"/>
        <end position="431"/>
    </location>
</feature>
<dbReference type="InterPro" id="IPR019026">
    <property type="entry name" value="Peptidase_M64_IgA"/>
</dbReference>
<name>A0A173YQI0_PARDI</name>
<dbReference type="GO" id="GO:0008237">
    <property type="term" value="F:metallopeptidase activity"/>
    <property type="evidence" value="ECO:0007669"/>
    <property type="project" value="InterPro"/>
</dbReference>
<protein>
    <submittedName>
        <fullName evidence="3 4">Peptidase M64</fullName>
    </submittedName>
</protein>
<dbReference type="EMBL" id="CYYK01000002">
    <property type="protein sequence ID" value="CUN65743.1"/>
    <property type="molecule type" value="Genomic_DNA"/>
</dbReference>
<reference evidence="3 5" key="1">
    <citation type="submission" date="2015-09" db="EMBL/GenBank/DDBJ databases">
        <authorList>
            <consortium name="Pathogen Informatics"/>
        </authorList>
    </citation>
    <scope>NUCLEOTIDE SEQUENCE [LARGE SCALE GENOMIC DNA]</scope>
    <source>
        <strain evidence="3 5">2789STDY5608822</strain>
    </source>
</reference>
<accession>A0A173YQI0</accession>
<dbReference type="OrthoDB" id="127762at2"/>
<dbReference type="OMA" id="CVMFTRD"/>
<evidence type="ECO:0000313" key="3">
    <source>
        <dbReference type="EMBL" id="CUN65743.1"/>
    </source>
</evidence>
<dbReference type="Proteomes" id="UP000095455">
    <property type="component" value="Unassembled WGS sequence"/>
</dbReference>
<feature type="signal peptide" evidence="1">
    <location>
        <begin position="1"/>
        <end position="21"/>
    </location>
</feature>
<dbReference type="Pfam" id="PF09471">
    <property type="entry name" value="Peptidase_M64"/>
    <property type="match status" value="1"/>
</dbReference>
<dbReference type="EMBL" id="WKMO01000019">
    <property type="protein sequence ID" value="MSB75178.1"/>
    <property type="molecule type" value="Genomic_DNA"/>
</dbReference>
<evidence type="ECO:0000256" key="1">
    <source>
        <dbReference type="SAM" id="SignalP"/>
    </source>
</evidence>
<sequence>MRARITLLLLFAILFSFTCLAQTNFEKHFTKKSLRIDFALSGNWDFQAAAIQQLREEPVWAGPVKNLIDPFGYGGYYINVYDKAGKELIYSRGFNTLFEEWRSTEQAKTETQSWTNSISIPYPKAPVIIEITARDKADMQFHLLLKQEIDPASIFIDRGKLKENRITKIQYNGDSSGKVDLVFLAEGYTADEQEKFVADAKRFTEALFKTPPYDTRREDFNIWAVDAVSEESGTDVSGKGIFKNTALNSGYYTFGVDRYLTTPDMKSIRDAVWNAPCDAIFILVNTDAYGGGGMYNFYAMGTADNPRTPVVFVHEFGHSFAGLADEYFSSEVAYQDFYNLKYEPWEPNITTLVNFDAKWKDLLPTNTPIPTPLDDAHKDKAGVFEGGGYIAKGIYRPMDHCMMRDYAPFCPACSRAILKMIDYFTDKPIKH</sequence>
<dbReference type="InterPro" id="IPR024079">
    <property type="entry name" value="MetalloPept_cat_dom_sf"/>
</dbReference>
<evidence type="ECO:0000313" key="4">
    <source>
        <dbReference type="EMBL" id="MSB75178.1"/>
    </source>
</evidence>
<dbReference type="Gene3D" id="2.60.40.3250">
    <property type="entry name" value="Peptidase M64, N-terminal domain"/>
    <property type="match status" value="1"/>
</dbReference>
<evidence type="ECO:0000313" key="5">
    <source>
        <dbReference type="Proteomes" id="UP000095455"/>
    </source>
</evidence>